<protein>
    <recommendedName>
        <fullName evidence="3">Secreted protein</fullName>
    </recommendedName>
</protein>
<dbReference type="RefSeq" id="WP_369715564.1">
    <property type="nucleotide sequence ID" value="NZ_CP165647.1"/>
</dbReference>
<dbReference type="KEGG" id="lala:AB8B28_09895"/>
<evidence type="ECO:0000313" key="2">
    <source>
        <dbReference type="EMBL" id="XDU61949.1"/>
    </source>
</evidence>
<feature type="chain" id="PRO_5044267410" description="Secreted protein" evidence="1">
    <location>
        <begin position="19"/>
        <end position="134"/>
    </location>
</feature>
<accession>A0AB39V3T9</accession>
<organism evidence="2">
    <name type="scientific">Leptotrichia alba</name>
    <dbReference type="NCBI Taxonomy" id="3239304"/>
    <lineage>
        <taxon>Bacteria</taxon>
        <taxon>Fusobacteriati</taxon>
        <taxon>Fusobacteriota</taxon>
        <taxon>Fusobacteriia</taxon>
        <taxon>Fusobacteriales</taxon>
        <taxon>Leptotrichiaceae</taxon>
        <taxon>Leptotrichia</taxon>
    </lineage>
</organism>
<evidence type="ECO:0008006" key="3">
    <source>
        <dbReference type="Google" id="ProtNLM"/>
    </source>
</evidence>
<name>A0AB39V3T9_9FUSO</name>
<dbReference type="AlphaFoldDB" id="A0AB39V3T9"/>
<dbReference type="EMBL" id="CP165647">
    <property type="protein sequence ID" value="XDU61949.1"/>
    <property type="molecule type" value="Genomic_DNA"/>
</dbReference>
<sequence length="134" mass="15880">MKKFIFLGFLIISSFVFADYQFTTNGTYCTDPDYNEAGFFYETDGTPYFSLLFKRCYHNGEELTGGPFRIFGMHINPKAHFNENTYKKIMSVKFPYLFFRDYTAIYVSEMYDDEARWMISFELFPSALSFKNSK</sequence>
<proteinExistence type="predicted"/>
<keyword evidence="1" id="KW-0732">Signal</keyword>
<gene>
    <name evidence="2" type="ORF">AB8B28_09895</name>
</gene>
<evidence type="ECO:0000256" key="1">
    <source>
        <dbReference type="SAM" id="SignalP"/>
    </source>
</evidence>
<feature type="signal peptide" evidence="1">
    <location>
        <begin position="1"/>
        <end position="18"/>
    </location>
</feature>
<reference evidence="2" key="1">
    <citation type="submission" date="2024-07" db="EMBL/GenBank/DDBJ databases">
        <authorList>
            <person name="Li X.-J."/>
            <person name="Wang X."/>
        </authorList>
    </citation>
    <scope>NUCLEOTIDE SEQUENCE</scope>
    <source>
        <strain evidence="2">HSP-536</strain>
    </source>
</reference>